<dbReference type="AlphaFoldDB" id="A0A8H5ATS7"/>
<reference evidence="3 4" key="1">
    <citation type="journal article" date="2020" name="ISME J.">
        <title>Uncovering the hidden diversity of litter-decomposition mechanisms in mushroom-forming fungi.</title>
        <authorList>
            <person name="Floudas D."/>
            <person name="Bentzer J."/>
            <person name="Ahren D."/>
            <person name="Johansson T."/>
            <person name="Persson P."/>
            <person name="Tunlid A."/>
        </authorList>
    </citation>
    <scope>NUCLEOTIDE SEQUENCE [LARGE SCALE GENOMIC DNA]</scope>
    <source>
        <strain evidence="3 4">CBS 101986</strain>
    </source>
</reference>
<gene>
    <name evidence="3" type="ORF">D9619_007743</name>
</gene>
<dbReference type="GO" id="GO:0005737">
    <property type="term" value="C:cytoplasm"/>
    <property type="evidence" value="ECO:0007669"/>
    <property type="project" value="TreeGrafter"/>
</dbReference>
<dbReference type="GO" id="GO:0034058">
    <property type="term" value="P:endosomal vesicle fusion"/>
    <property type="evidence" value="ECO:0007669"/>
    <property type="project" value="TreeGrafter"/>
</dbReference>
<sequence length="697" mass="77704">MSRQAVFPRSSILVLGSSSIQSLVPSTLISQAESLLESHRLEDVYLLVDQRRKKLEESIQIDEDDAEELRYVYQRIGFQCFAETLFEDAGKYLFNGELDPRLLISYYPELRGSLFSSDDAIDVFAGVAEHMPMEGSVDDIMRNYSPHLAPNTASAPPTAELRNVLGTAAKEMLSSFLKKTRTRRSLSNDTKGDAVDVAIDTVLVKLYAEFERTEDLYALIQSPNSISLPETESLLQLGGQYHALCMLYKQFGEESKLLETWSKLVDGSWTDPDISDPLSEMIALLNEKRDKALTQRWGIWLTRLDPAKGLKLLMPKDSGKRRDRPEEDLALLNQITEANPAAGTQFLEYLVLQRRSTSKDLHMRLATSCVDQVLSHLDAEAVSKLWRAKTSSYASSRNNSSFLLYFASTTPDSEHKRARLKTILLLAGSSYYDKELIRQRLLQRESILKFELAIIDGKLGRHKSALQALVDLGDSASAETYCTLGGEIVAPKVAHTIASEAGIQEWATIWFGPSPNSKGANGSGPLSSRSKSVNESLKTELLTILLGVYMDAKQSEKAAQLLNAQAMNLDVVDVISLVPPEWPVEAMTSFLSRSFRRTLHTAQEGKIKKNIAAGQNLEVKDRTWAILREEPPFLEEELSDDDDGVEETGPQSFDEKVTLQEKVGFYVPNDVPGIAHDSGKDTREILRDSTALTDDLR</sequence>
<protein>
    <recommendedName>
        <fullName evidence="2">Vacuolar sorting protein 39/Transforming growth factor beta receptor-associated domain-containing protein</fullName>
    </recommendedName>
</protein>
<feature type="region of interest" description="Disordered" evidence="1">
    <location>
        <begin position="633"/>
        <end position="653"/>
    </location>
</feature>
<evidence type="ECO:0000259" key="2">
    <source>
        <dbReference type="Pfam" id="PF10366"/>
    </source>
</evidence>
<keyword evidence="4" id="KW-1185">Reference proteome</keyword>
<dbReference type="GO" id="GO:0006914">
    <property type="term" value="P:autophagy"/>
    <property type="evidence" value="ECO:0007669"/>
    <property type="project" value="TreeGrafter"/>
</dbReference>
<feature type="compositionally biased region" description="Basic and acidic residues" evidence="1">
    <location>
        <begin position="677"/>
        <end position="687"/>
    </location>
</feature>
<feature type="region of interest" description="Disordered" evidence="1">
    <location>
        <begin position="673"/>
        <end position="697"/>
    </location>
</feature>
<organism evidence="3 4">
    <name type="scientific">Psilocybe cf. subviscida</name>
    <dbReference type="NCBI Taxonomy" id="2480587"/>
    <lineage>
        <taxon>Eukaryota</taxon>
        <taxon>Fungi</taxon>
        <taxon>Dikarya</taxon>
        <taxon>Basidiomycota</taxon>
        <taxon>Agaricomycotina</taxon>
        <taxon>Agaricomycetes</taxon>
        <taxon>Agaricomycetidae</taxon>
        <taxon>Agaricales</taxon>
        <taxon>Agaricineae</taxon>
        <taxon>Strophariaceae</taxon>
        <taxon>Psilocybe</taxon>
    </lineage>
</organism>
<accession>A0A8H5ATS7</accession>
<dbReference type="OrthoDB" id="10258882at2759"/>
<evidence type="ECO:0000256" key="1">
    <source>
        <dbReference type="SAM" id="MobiDB-lite"/>
    </source>
</evidence>
<name>A0A8H5ATS7_9AGAR</name>
<dbReference type="PANTHER" id="PTHR12894">
    <property type="entry name" value="CNH DOMAIN CONTAINING"/>
    <property type="match status" value="1"/>
</dbReference>
<dbReference type="EMBL" id="JAACJJ010000057">
    <property type="protein sequence ID" value="KAF5310591.1"/>
    <property type="molecule type" value="Genomic_DNA"/>
</dbReference>
<dbReference type="GO" id="GO:0016020">
    <property type="term" value="C:membrane"/>
    <property type="evidence" value="ECO:0007669"/>
    <property type="project" value="TreeGrafter"/>
</dbReference>
<evidence type="ECO:0000313" key="3">
    <source>
        <dbReference type="EMBL" id="KAF5310591.1"/>
    </source>
</evidence>
<dbReference type="InterPro" id="IPR019452">
    <property type="entry name" value="VPS39/TGF_beta_rcpt-assoc_1"/>
</dbReference>
<evidence type="ECO:0000313" key="4">
    <source>
        <dbReference type="Proteomes" id="UP000567179"/>
    </source>
</evidence>
<feature type="domain" description="Vacuolar sorting protein 39/Transforming growth factor beta receptor-associated" evidence="2">
    <location>
        <begin position="199"/>
        <end position="286"/>
    </location>
</feature>
<dbReference type="Proteomes" id="UP000567179">
    <property type="component" value="Unassembled WGS sequence"/>
</dbReference>
<proteinExistence type="predicted"/>
<dbReference type="InterPro" id="IPR032914">
    <property type="entry name" value="Vam6/VPS39/TRAP1"/>
</dbReference>
<dbReference type="PANTHER" id="PTHR12894:SF27">
    <property type="entry name" value="TRANSFORMING GROWTH FACTOR-BETA RECEPTOR-ASSOCIATED PROTEIN 1"/>
    <property type="match status" value="1"/>
</dbReference>
<feature type="compositionally biased region" description="Acidic residues" evidence="1">
    <location>
        <begin position="633"/>
        <end position="646"/>
    </location>
</feature>
<dbReference type="Pfam" id="PF10366">
    <property type="entry name" value="Vps39_1"/>
    <property type="match status" value="1"/>
</dbReference>
<comment type="caution">
    <text evidence="3">The sequence shown here is derived from an EMBL/GenBank/DDBJ whole genome shotgun (WGS) entry which is preliminary data.</text>
</comment>